<evidence type="ECO:0000313" key="1">
    <source>
        <dbReference type="EMBL" id="SUP43064.1"/>
    </source>
</evidence>
<proteinExistence type="predicted"/>
<evidence type="ECO:0000313" key="2">
    <source>
        <dbReference type="Proteomes" id="UP000255367"/>
    </source>
</evidence>
<dbReference type="Proteomes" id="UP000255367">
    <property type="component" value="Unassembled WGS sequence"/>
</dbReference>
<accession>A0A380NML6</accession>
<reference evidence="1 2" key="1">
    <citation type="submission" date="2018-06" db="EMBL/GenBank/DDBJ databases">
        <authorList>
            <consortium name="Pathogen Informatics"/>
            <person name="Doyle S."/>
        </authorList>
    </citation>
    <scope>NUCLEOTIDE SEQUENCE [LARGE SCALE GENOMIC DNA]</scope>
    <source>
        <strain evidence="1 2">NCTC12020</strain>
    </source>
</reference>
<organism evidence="1 2">
    <name type="scientific">Veillonella criceti</name>
    <dbReference type="NCBI Taxonomy" id="103891"/>
    <lineage>
        <taxon>Bacteria</taxon>
        <taxon>Bacillati</taxon>
        <taxon>Bacillota</taxon>
        <taxon>Negativicutes</taxon>
        <taxon>Veillonellales</taxon>
        <taxon>Veillonellaceae</taxon>
        <taxon>Veillonella</taxon>
    </lineage>
</organism>
<dbReference type="RefSeq" id="WP_115310234.1">
    <property type="nucleotide sequence ID" value="NZ_UHIO01000001.1"/>
</dbReference>
<gene>
    <name evidence="1" type="ORF">NCTC12020_01049</name>
</gene>
<name>A0A380NML6_9FIRM</name>
<dbReference type="EMBL" id="UHIO01000001">
    <property type="protein sequence ID" value="SUP43064.1"/>
    <property type="molecule type" value="Genomic_DNA"/>
</dbReference>
<dbReference type="GO" id="GO:0051607">
    <property type="term" value="P:defense response to virus"/>
    <property type="evidence" value="ECO:0007669"/>
    <property type="project" value="UniProtKB-KW"/>
</dbReference>
<sequence>MKLLEVTIKTLSPIVLTTSSTNGVLIKSVDFISGSVLRGVLAGRFIKEQGLGKLAHEDEDFVNLFFNQLRFVDAYPVANNQRTIPIPQSIQKRKQRIIDSTNFTGTTKEAKEVVDLLAWSDTLVDYKSMKGFATFDADYVYPASIFKSISFHMSRNSNNKQKKGGDRERISGTSLDGVIYNYESIDAGYEFKGYLLGEEDTLDKLIKKLDLVDNRFEGRIGRSKFTGYGQCEFSFGPIEEVESVYPIIDVQSLTDNRIYLRADTPILLETGIASNSQSPLQDIINKFKENNCVIKITKMFANYTTVDGFVSIWGIKRPQVPAIEKGAVFEITSETPWTADMLARLNEYIFNGIGERTEEGFGQLRFWQPQSGNWDIHKNVFSEEQTLQSALCPEVERVATRILMDTLIRKVRKEALRCIQDWRKANRWSAKVAGEKHIFARLESFLGARAMVGFGEYDYSKNKAIFLKECEHAKTVGGVFWKQLNRIKIKLANGREEVLADLLTKEKIDWPYKDLQLTAEEGDKVLQVAKDLKLTLPSFDNDVFFYEFWLWFCRHARKNSKQ</sequence>
<dbReference type="AlphaFoldDB" id="A0A380NML6"/>
<dbReference type="OrthoDB" id="482771at2"/>
<keyword evidence="2" id="KW-1185">Reference proteome</keyword>
<protein>
    <submittedName>
        <fullName evidence="1">CRISPR-associated RAMP protein, Csx10 family</fullName>
    </submittedName>
</protein>